<dbReference type="Pfam" id="PF13519">
    <property type="entry name" value="VWA_2"/>
    <property type="match status" value="1"/>
</dbReference>
<dbReference type="PANTHER" id="PTHR36846">
    <property type="entry name" value="PROTEIN VIAA"/>
    <property type="match status" value="1"/>
</dbReference>
<feature type="domain" description="VWFA" evidence="2">
    <location>
        <begin position="274"/>
        <end position="437"/>
    </location>
</feature>
<evidence type="ECO:0000313" key="3">
    <source>
        <dbReference type="EMBL" id="HEM67319.1"/>
    </source>
</evidence>
<dbReference type="SMART" id="SM00327">
    <property type="entry name" value="VWA"/>
    <property type="match status" value="1"/>
</dbReference>
<feature type="region of interest" description="Disordered" evidence="1">
    <location>
        <begin position="116"/>
        <end position="143"/>
    </location>
</feature>
<comment type="caution">
    <text evidence="3">The sequence shown here is derived from an EMBL/GenBank/DDBJ whole genome shotgun (WGS) entry which is preliminary data.</text>
</comment>
<dbReference type="InterPro" id="IPR036465">
    <property type="entry name" value="vWFA_dom_sf"/>
</dbReference>
<proteinExistence type="predicted"/>
<dbReference type="PROSITE" id="PS50234">
    <property type="entry name" value="VWFA"/>
    <property type="match status" value="1"/>
</dbReference>
<protein>
    <submittedName>
        <fullName evidence="3">VWA domain-containing protein</fullName>
    </submittedName>
</protein>
<dbReference type="SUPFAM" id="SSF53300">
    <property type="entry name" value="vWA-like"/>
    <property type="match status" value="1"/>
</dbReference>
<gene>
    <name evidence="3" type="ORF">ENO26_07140</name>
</gene>
<dbReference type="PANTHER" id="PTHR36846:SF1">
    <property type="entry name" value="PROTEIN VIAA"/>
    <property type="match status" value="1"/>
</dbReference>
<accession>A0A7J2U420</accession>
<dbReference type="EMBL" id="DSEU01000046">
    <property type="protein sequence ID" value="HEM67319.1"/>
    <property type="molecule type" value="Genomic_DNA"/>
</dbReference>
<feature type="compositionally biased region" description="Basic and acidic residues" evidence="1">
    <location>
        <begin position="131"/>
        <end position="143"/>
    </location>
</feature>
<dbReference type="AlphaFoldDB" id="A0A7J2U420"/>
<evidence type="ECO:0000259" key="2">
    <source>
        <dbReference type="PROSITE" id="PS50234"/>
    </source>
</evidence>
<sequence>MPGVLKNIDYQDPFTRYKGQKILDNLRKLRSGGNISLDLAIDIYYSLYLPFPRLADVSEVSLGRNDQYRIVKTILMDEEVKKLRLYTVADSFSSVAIGTLFLLNLLSELSEENEKNYAQGGGKGENGMRNQQKEHDDTGEGGKSLEEAVKNAARKSMEAAENVKEIQNFVYGYKAGVGHMLNLDDDVASVLKLAKNTDIRNLLNVLSRIPDVTMAVKKRRVGYQRGEIEGYTRGSDVERIVYTELAYPDVYFYTKVAEGDLLLFEKVMYLTMGPIYVLLDKSGSMDGNKILWAKATALALFIRSRLERRAFYMRFFDSEPYESIAVRPNAKPSQVVKFLEYIAMVRNGGGTDISKALLTACNDMMKLGFKEASDVILITDGEDRIAKNLVKKALQHAKARLLSVMILGDNEDLKTVSDEYMKVVKLSDKEILQVVQS</sequence>
<dbReference type="InterPro" id="IPR002035">
    <property type="entry name" value="VWF_A"/>
</dbReference>
<dbReference type="GO" id="GO:0005829">
    <property type="term" value="C:cytosol"/>
    <property type="evidence" value="ECO:0007669"/>
    <property type="project" value="TreeGrafter"/>
</dbReference>
<reference evidence="3" key="1">
    <citation type="journal article" date="2020" name="mSystems">
        <title>Genome- and Community-Level Interaction Insights into Carbon Utilization and Element Cycling Functions of Hydrothermarchaeota in Hydrothermal Sediment.</title>
        <authorList>
            <person name="Zhou Z."/>
            <person name="Liu Y."/>
            <person name="Xu W."/>
            <person name="Pan J."/>
            <person name="Luo Z.H."/>
            <person name="Li M."/>
        </authorList>
    </citation>
    <scope>NUCLEOTIDE SEQUENCE [LARGE SCALE GENOMIC DNA]</scope>
    <source>
        <strain evidence="3">SpSt-125</strain>
    </source>
</reference>
<evidence type="ECO:0000256" key="1">
    <source>
        <dbReference type="SAM" id="MobiDB-lite"/>
    </source>
</evidence>
<organism evidence="3">
    <name type="scientific">Ignisphaera aggregans</name>
    <dbReference type="NCBI Taxonomy" id="334771"/>
    <lineage>
        <taxon>Archaea</taxon>
        <taxon>Thermoproteota</taxon>
        <taxon>Thermoprotei</taxon>
        <taxon>Desulfurococcales</taxon>
        <taxon>Desulfurococcaceae</taxon>
        <taxon>Ignisphaera</taxon>
    </lineage>
</organism>
<name>A0A7J2U420_9CREN</name>
<dbReference type="Gene3D" id="3.40.50.410">
    <property type="entry name" value="von Willebrand factor, type A domain"/>
    <property type="match status" value="1"/>
</dbReference>